<dbReference type="GeneTree" id="ENSGT00940000158290"/>
<evidence type="ECO:0000256" key="9">
    <source>
        <dbReference type="ARBA" id="ARBA00023180"/>
    </source>
</evidence>
<keyword evidence="8" id="KW-1015">Disulfide bond</keyword>
<sequence length="291" mass="31950">MSTTIAATTTTTKSSKVIRGKIPWHKLFGGKGSQREILNRLRKPVKPPTTTQTKIEPKIVGKKQVPYGKDLKVDCKASGAPIPDISWGLPDGTLVNSALQADDNRGGRSKRYVLFGNGTLFLNRVGMEEEGDYTCYAENTLGKDEMHVHITVVTAAPRIRTPRLTYAKVRPGGNIRFDCEAVGEPKPKILWMLPSSDMIAASNERYLMHVNGSLDIRDIKLTDAGEYVCMARNAAGDESKVYKLDIDGNPPVINVGGVHLKAILITVLYFPLFTITKFKGALTQFVVAFNS</sequence>
<accession>A0A3B1J3V7</accession>
<dbReference type="PROSITE" id="PS50835">
    <property type="entry name" value="IG_LIKE"/>
    <property type="match status" value="2"/>
</dbReference>
<dbReference type="GO" id="GO:0016020">
    <property type="term" value="C:membrane"/>
    <property type="evidence" value="ECO:0007669"/>
    <property type="project" value="UniProtKB-SubCell"/>
</dbReference>
<dbReference type="Proteomes" id="UP000018467">
    <property type="component" value="Unassembled WGS sequence"/>
</dbReference>
<dbReference type="PANTHER" id="PTHR45842">
    <property type="entry name" value="SYNAPTIC ADHESION-LIKE MOLECULE SALM"/>
    <property type="match status" value="1"/>
</dbReference>
<dbReference type="Ensembl" id="ENSAMXT00000056922.1">
    <property type="protein sequence ID" value="ENSAMXP00000036952.1"/>
    <property type="gene ID" value="ENSAMXG00000034425.1"/>
</dbReference>
<name>A0A3B1J3V7_ASTMX</name>
<keyword evidence="5" id="KW-0677">Repeat</keyword>
<dbReference type="InterPro" id="IPR036179">
    <property type="entry name" value="Ig-like_dom_sf"/>
</dbReference>
<dbReference type="InterPro" id="IPR013098">
    <property type="entry name" value="Ig_I-set"/>
</dbReference>
<evidence type="ECO:0000256" key="3">
    <source>
        <dbReference type="ARBA" id="ARBA00022692"/>
    </source>
</evidence>
<evidence type="ECO:0000259" key="11">
    <source>
        <dbReference type="PROSITE" id="PS50835"/>
    </source>
</evidence>
<evidence type="ECO:0000256" key="7">
    <source>
        <dbReference type="ARBA" id="ARBA00023136"/>
    </source>
</evidence>
<reference evidence="12" key="3">
    <citation type="submission" date="2025-08" db="UniProtKB">
        <authorList>
            <consortium name="Ensembl"/>
        </authorList>
    </citation>
    <scope>IDENTIFICATION</scope>
</reference>
<keyword evidence="10" id="KW-0393">Immunoglobulin domain</keyword>
<keyword evidence="3" id="KW-0812">Transmembrane</keyword>
<dbReference type="PANTHER" id="PTHR45842:SF12">
    <property type="entry name" value="KEKKON 5, ISOFORM A"/>
    <property type="match status" value="1"/>
</dbReference>
<keyword evidence="9" id="KW-0325">Glycoprotein</keyword>
<keyword evidence="6" id="KW-1133">Transmembrane helix</keyword>
<dbReference type="FunFam" id="2.60.40.10:FF:000537">
    <property type="entry name" value="immunoglobulin superfamily member 10"/>
    <property type="match status" value="1"/>
</dbReference>
<organism evidence="12 13">
    <name type="scientific">Astyanax mexicanus</name>
    <name type="common">Blind cave fish</name>
    <name type="synonym">Astyanax fasciatus mexicanus</name>
    <dbReference type="NCBI Taxonomy" id="7994"/>
    <lineage>
        <taxon>Eukaryota</taxon>
        <taxon>Metazoa</taxon>
        <taxon>Chordata</taxon>
        <taxon>Craniata</taxon>
        <taxon>Vertebrata</taxon>
        <taxon>Euteleostomi</taxon>
        <taxon>Actinopterygii</taxon>
        <taxon>Neopterygii</taxon>
        <taxon>Teleostei</taxon>
        <taxon>Ostariophysi</taxon>
        <taxon>Characiformes</taxon>
        <taxon>Characoidei</taxon>
        <taxon>Acestrorhamphidae</taxon>
        <taxon>Acestrorhamphinae</taxon>
        <taxon>Astyanax</taxon>
    </lineage>
</organism>
<dbReference type="InterPro" id="IPR007110">
    <property type="entry name" value="Ig-like_dom"/>
</dbReference>
<dbReference type="SUPFAM" id="SSF48726">
    <property type="entry name" value="Immunoglobulin"/>
    <property type="match status" value="2"/>
</dbReference>
<reference evidence="13" key="1">
    <citation type="submission" date="2013-03" db="EMBL/GenBank/DDBJ databases">
        <authorList>
            <person name="Jeffery W."/>
            <person name="Warren W."/>
            <person name="Wilson R.K."/>
        </authorList>
    </citation>
    <scope>NUCLEOTIDE SEQUENCE</scope>
    <source>
        <strain evidence="13">female</strain>
    </source>
</reference>
<evidence type="ECO:0000256" key="6">
    <source>
        <dbReference type="ARBA" id="ARBA00022989"/>
    </source>
</evidence>
<dbReference type="InterPro" id="IPR013783">
    <property type="entry name" value="Ig-like_fold"/>
</dbReference>
<dbReference type="InParanoid" id="A0A3B1J3V7"/>
<evidence type="ECO:0000256" key="4">
    <source>
        <dbReference type="ARBA" id="ARBA00022729"/>
    </source>
</evidence>
<reference evidence="13" key="2">
    <citation type="journal article" date="2014" name="Nat. Commun.">
        <title>The cavefish genome reveals candidate genes for eye loss.</title>
        <authorList>
            <person name="McGaugh S.E."/>
            <person name="Gross J.B."/>
            <person name="Aken B."/>
            <person name="Blin M."/>
            <person name="Borowsky R."/>
            <person name="Chalopin D."/>
            <person name="Hinaux H."/>
            <person name="Jeffery W.R."/>
            <person name="Keene A."/>
            <person name="Ma L."/>
            <person name="Minx P."/>
            <person name="Murphy D."/>
            <person name="O'Quin K.E."/>
            <person name="Retaux S."/>
            <person name="Rohner N."/>
            <person name="Searle S.M."/>
            <person name="Stahl B.A."/>
            <person name="Tabin C."/>
            <person name="Volff J.N."/>
            <person name="Yoshizawa M."/>
            <person name="Warren W.C."/>
        </authorList>
    </citation>
    <scope>NUCLEOTIDE SEQUENCE [LARGE SCALE GENOMIC DNA]</scope>
    <source>
        <strain evidence="13">female</strain>
    </source>
</reference>
<dbReference type="InterPro" id="IPR003599">
    <property type="entry name" value="Ig_sub"/>
</dbReference>
<dbReference type="AlphaFoldDB" id="A0A3B1J3V7"/>
<proteinExistence type="predicted"/>
<keyword evidence="4" id="KW-0732">Signal</keyword>
<evidence type="ECO:0000313" key="13">
    <source>
        <dbReference type="Proteomes" id="UP000018467"/>
    </source>
</evidence>
<evidence type="ECO:0000256" key="2">
    <source>
        <dbReference type="ARBA" id="ARBA00022614"/>
    </source>
</evidence>
<dbReference type="Gene3D" id="2.60.40.10">
    <property type="entry name" value="Immunoglobulins"/>
    <property type="match status" value="2"/>
</dbReference>
<evidence type="ECO:0000256" key="1">
    <source>
        <dbReference type="ARBA" id="ARBA00004167"/>
    </source>
</evidence>
<dbReference type="FunFam" id="2.60.40.10:FF:000076">
    <property type="entry name" value="Leucine-rich repeat and Ig domain-containing 4"/>
    <property type="match status" value="1"/>
</dbReference>
<dbReference type="Bgee" id="ENSAMXG00000034425">
    <property type="expression patterns" value="Expressed in bone element and 6 other cell types or tissues"/>
</dbReference>
<keyword evidence="7" id="KW-0472">Membrane</keyword>
<feature type="domain" description="Ig-like" evidence="11">
    <location>
        <begin position="157"/>
        <end position="245"/>
    </location>
</feature>
<evidence type="ECO:0000256" key="5">
    <source>
        <dbReference type="ARBA" id="ARBA00022737"/>
    </source>
</evidence>
<evidence type="ECO:0000256" key="10">
    <source>
        <dbReference type="ARBA" id="ARBA00023319"/>
    </source>
</evidence>
<evidence type="ECO:0000313" key="12">
    <source>
        <dbReference type="Ensembl" id="ENSAMXP00000036952.1"/>
    </source>
</evidence>
<evidence type="ECO:0000256" key="8">
    <source>
        <dbReference type="ARBA" id="ARBA00023157"/>
    </source>
</evidence>
<dbReference type="InterPro" id="IPR003598">
    <property type="entry name" value="Ig_sub2"/>
</dbReference>
<protein>
    <recommendedName>
        <fullName evidence="11">Ig-like domain-containing protein</fullName>
    </recommendedName>
</protein>
<keyword evidence="2" id="KW-0433">Leucine-rich repeat</keyword>
<comment type="subcellular location">
    <subcellularLocation>
        <location evidence="1">Membrane</location>
        <topology evidence="1">Single-pass membrane protein</topology>
    </subcellularLocation>
</comment>
<dbReference type="InterPro" id="IPR050467">
    <property type="entry name" value="LRFN"/>
</dbReference>
<keyword evidence="13" id="KW-1185">Reference proteome</keyword>
<feature type="domain" description="Ig-like" evidence="11">
    <location>
        <begin position="48"/>
        <end position="151"/>
    </location>
</feature>
<dbReference type="Pfam" id="PF07679">
    <property type="entry name" value="I-set"/>
    <property type="match status" value="2"/>
</dbReference>
<reference evidence="12" key="4">
    <citation type="submission" date="2025-09" db="UniProtKB">
        <authorList>
            <consortium name="Ensembl"/>
        </authorList>
    </citation>
    <scope>IDENTIFICATION</scope>
</reference>
<dbReference type="SMART" id="SM00408">
    <property type="entry name" value="IGc2"/>
    <property type="match status" value="2"/>
</dbReference>
<dbReference type="SMART" id="SM00409">
    <property type="entry name" value="IG"/>
    <property type="match status" value="2"/>
</dbReference>